<name>A0A075FJV1_9EURY</name>
<proteinExistence type="predicted"/>
<evidence type="ECO:0000313" key="1">
    <source>
        <dbReference type="EMBL" id="AIE91785.1"/>
    </source>
</evidence>
<accession>A0A075FJV1</accession>
<dbReference type="EMBL" id="KF900349">
    <property type="protein sequence ID" value="AIE91785.1"/>
    <property type="molecule type" value="Genomic_DNA"/>
</dbReference>
<organism evidence="1">
    <name type="scientific">uncultured marine group II/III euryarchaeote AD1000_16_A02</name>
    <dbReference type="NCBI Taxonomy" id="1457730"/>
    <lineage>
        <taxon>Archaea</taxon>
        <taxon>Methanobacteriati</taxon>
        <taxon>Methanobacteriota</taxon>
        <taxon>environmental samples</taxon>
    </lineage>
</organism>
<protein>
    <submittedName>
        <fullName evidence="1">Uncharacterized protein</fullName>
    </submittedName>
</protein>
<dbReference type="AlphaFoldDB" id="A0A075FJV1"/>
<reference evidence="1" key="1">
    <citation type="journal article" date="2014" name="Genome Biol. Evol.">
        <title>Pangenome evidence for extensive interdomain horizontal transfer affecting lineage core and shell genes in uncultured planktonic thaumarchaeota and euryarchaeota.</title>
        <authorList>
            <person name="Deschamps P."/>
            <person name="Zivanovic Y."/>
            <person name="Moreira D."/>
            <person name="Rodriguez-Valera F."/>
            <person name="Lopez-Garcia P."/>
        </authorList>
    </citation>
    <scope>NUCLEOTIDE SEQUENCE</scope>
</reference>
<sequence>MIESSIETGANVYELCSNCIKRQEIWLVYGFKYAYARSIKILRGFKAPKQDENEGFISSLADDINFISGVGICCLGSVCINRPRWGWINLWYGILTTDSMSRLGF</sequence>